<protein>
    <recommendedName>
        <fullName evidence="5">LysM domain-containing protein</fullName>
    </recommendedName>
</protein>
<sequence length="237" mass="27132">MKKTLPFILAAALFFPMVLSAQEEMTYEQWELGIADAQKREQEAKAKIAGEQSQITALKEQIAQAVKQTEATRQEALSQIGKTPEEISAWNEKIDELVRKLQDLNMLSPDELVKRISELKGIESTLTTLKQAKEALLFASIARIAEVEGLIQQVRSNLPDKPMSYQVRLIPQNRDCLWRIAGYQEIYNDPLQWPRLYEANKDQIDKTYARYSRNTADAKYEKAADLIFPGQVFDIPR</sequence>
<dbReference type="InterPro" id="IPR052196">
    <property type="entry name" value="Bact_Kbp"/>
</dbReference>
<proteinExistence type="predicted"/>
<dbReference type="Proteomes" id="UP000179243">
    <property type="component" value="Unassembled WGS sequence"/>
</dbReference>
<accession>A0A1F7F094</accession>
<keyword evidence="2" id="KW-0732">Signal</keyword>
<evidence type="ECO:0000313" key="3">
    <source>
        <dbReference type="EMBL" id="OGK00069.1"/>
    </source>
</evidence>
<dbReference type="EMBL" id="MFYX01000155">
    <property type="protein sequence ID" value="OGK00069.1"/>
    <property type="molecule type" value="Genomic_DNA"/>
</dbReference>
<name>A0A1F7F094_UNCRA</name>
<evidence type="ECO:0000256" key="1">
    <source>
        <dbReference type="SAM" id="Coils"/>
    </source>
</evidence>
<reference evidence="3 4" key="1">
    <citation type="journal article" date="2016" name="Nat. Commun.">
        <title>Thousands of microbial genomes shed light on interconnected biogeochemical processes in an aquifer system.</title>
        <authorList>
            <person name="Anantharaman K."/>
            <person name="Brown C.T."/>
            <person name="Hug L.A."/>
            <person name="Sharon I."/>
            <person name="Castelle C.J."/>
            <person name="Probst A.J."/>
            <person name="Thomas B.C."/>
            <person name="Singh A."/>
            <person name="Wilkins M.J."/>
            <person name="Karaoz U."/>
            <person name="Brodie E.L."/>
            <person name="Williams K.H."/>
            <person name="Hubbard S.S."/>
            <person name="Banfield J.F."/>
        </authorList>
    </citation>
    <scope>NUCLEOTIDE SEQUENCE [LARGE SCALE GENOMIC DNA]</scope>
</reference>
<dbReference type="PANTHER" id="PTHR34700:SF4">
    <property type="entry name" value="PHAGE-LIKE ELEMENT PBSX PROTEIN XKDP"/>
    <property type="match status" value="1"/>
</dbReference>
<feature type="coiled-coil region" evidence="1">
    <location>
        <begin position="27"/>
        <end position="107"/>
    </location>
</feature>
<dbReference type="AlphaFoldDB" id="A0A1F7F094"/>
<evidence type="ECO:0000256" key="2">
    <source>
        <dbReference type="SAM" id="SignalP"/>
    </source>
</evidence>
<comment type="caution">
    <text evidence="3">The sequence shown here is derived from an EMBL/GenBank/DDBJ whole genome shotgun (WGS) entry which is preliminary data.</text>
</comment>
<dbReference type="Gene3D" id="1.10.287.1490">
    <property type="match status" value="1"/>
</dbReference>
<feature type="signal peptide" evidence="2">
    <location>
        <begin position="1"/>
        <end position="21"/>
    </location>
</feature>
<dbReference type="PANTHER" id="PTHR34700">
    <property type="entry name" value="POTASSIUM BINDING PROTEIN KBP"/>
    <property type="match status" value="1"/>
</dbReference>
<evidence type="ECO:0000313" key="4">
    <source>
        <dbReference type="Proteomes" id="UP000179243"/>
    </source>
</evidence>
<keyword evidence="1" id="KW-0175">Coiled coil</keyword>
<gene>
    <name evidence="3" type="ORF">A2519_22335</name>
</gene>
<evidence type="ECO:0008006" key="5">
    <source>
        <dbReference type="Google" id="ProtNLM"/>
    </source>
</evidence>
<organism evidence="3 4">
    <name type="scientific">Candidatus Raymondbacteria bacterium RIFOXYD12_FULL_49_13</name>
    <dbReference type="NCBI Taxonomy" id="1817890"/>
    <lineage>
        <taxon>Bacteria</taxon>
        <taxon>Raymondiibacteriota</taxon>
    </lineage>
</organism>
<feature type="chain" id="PRO_5009528310" description="LysM domain-containing protein" evidence="2">
    <location>
        <begin position="22"/>
        <end position="237"/>
    </location>
</feature>